<dbReference type="InterPro" id="IPR011989">
    <property type="entry name" value="ARM-like"/>
</dbReference>
<dbReference type="CTD" id="161424"/>
<dbReference type="InterPro" id="IPR001313">
    <property type="entry name" value="Pumilio_RNA-bd_rpt"/>
</dbReference>
<dbReference type="OrthoDB" id="9987665at2759"/>
<dbReference type="PROSITE" id="PS50303">
    <property type="entry name" value="PUM_HD"/>
    <property type="match status" value="1"/>
</dbReference>
<dbReference type="InParanoid" id="A0A6P7WXP7"/>
<evidence type="ECO:0000313" key="6">
    <source>
        <dbReference type="Proteomes" id="UP000515156"/>
    </source>
</evidence>
<keyword evidence="1" id="KW-0677">Repeat</keyword>
<dbReference type="Gene3D" id="1.25.10.10">
    <property type="entry name" value="Leucine-rich Repeat Variant"/>
    <property type="match status" value="3"/>
</dbReference>
<feature type="repeat" description="Pumilio" evidence="3">
    <location>
        <begin position="578"/>
        <end position="613"/>
    </location>
</feature>
<dbReference type="Pfam" id="PF22493">
    <property type="entry name" value="PUF_NOP9"/>
    <property type="match status" value="1"/>
</dbReference>
<dbReference type="GO" id="GO:0030686">
    <property type="term" value="C:90S preribosome"/>
    <property type="evidence" value="ECO:0007669"/>
    <property type="project" value="TreeGrafter"/>
</dbReference>
<feature type="region of interest" description="Disordered" evidence="4">
    <location>
        <begin position="1"/>
        <end position="94"/>
    </location>
</feature>
<dbReference type="GO" id="GO:0005730">
    <property type="term" value="C:nucleolus"/>
    <property type="evidence" value="ECO:0007669"/>
    <property type="project" value="TreeGrafter"/>
</dbReference>
<dbReference type="SMART" id="SM00025">
    <property type="entry name" value="Pumilio"/>
    <property type="match status" value="6"/>
</dbReference>
<dbReference type="FunCoup" id="A0A6P7WXP7">
    <property type="interactions" value="2148"/>
</dbReference>
<evidence type="ECO:0000256" key="4">
    <source>
        <dbReference type="SAM" id="MobiDB-lite"/>
    </source>
</evidence>
<dbReference type="GO" id="GO:0003723">
    <property type="term" value="F:RNA binding"/>
    <property type="evidence" value="ECO:0007669"/>
    <property type="project" value="InterPro"/>
</dbReference>
<dbReference type="GO" id="GO:0000472">
    <property type="term" value="P:endonucleolytic cleavage to generate mature 5'-end of SSU-rRNA from (SSU-rRNA, 5.8S rRNA, LSU-rRNA)"/>
    <property type="evidence" value="ECO:0007669"/>
    <property type="project" value="TreeGrafter"/>
</dbReference>
<reference evidence="7" key="1">
    <citation type="submission" date="2025-08" db="UniProtKB">
        <authorList>
            <consortium name="RefSeq"/>
        </authorList>
    </citation>
    <scope>IDENTIFICATION</scope>
</reference>
<dbReference type="InterPro" id="IPR040000">
    <property type="entry name" value="NOP9"/>
</dbReference>
<sequence length="667" mass="74695">MGIKKKSEEDKRKKKKKRQSLEACKGKKGKKGREAAFHGTVKTLSLEPGSSEQIVGDEIPSSKGPRKAGNPCKGLKQKETRDSDKKQQPKLDPKTVGYFRRVHETLQQDFDSEQEKRLFLRNVLEEVKGIEFAVATDTLGSVVLQRLLELASPPQALRLLFALCNHFFQVSCHRSGAHVIQTALLQYPRLQEQEQGQQAASAEEGAEEEAAGKLEDIVLQLCTDVKDKFLMYNENTHGSFVVRSLFQVLGGIVQQESAKKGSRGHTVGGRKANPGSNPLIEFEVPESFPEQLKELASCFQENIAGFVTGKTASLALQVALQVLRKKLPLVCAELCDAIVSFLSSRNPSADYSSLLVFLKDQTSSRVLEEVLLVLDGKRLKRLFHSHFKGHLLELSAHPIANFTIQRLLAAIPSKKLFATVFDELSPGLEDVLAKGHMGVITELIAACRRHSCRQKEGLARLMEAFHCAVPASRRITCSFLFLSLLTYEIYFGKDDSECATEHQEESERPLQDVNYHGSLLMQHLLHFCDPAPVLLSLAAMTSADLMTLACSKAGSHVFDALLTSSSISEKQWKKVLRKLKGHYVQLACSKSGSRVLDRVWNVATLAMKQEMAEELAERERELHGDPFGHHIVRNFALTHFLKRRGDWEEHQLTENKRRRLFAELLED</sequence>
<protein>
    <submittedName>
        <fullName evidence="7">Nucleolar protein 9 isoform X1</fullName>
    </submittedName>
</protein>
<evidence type="ECO:0000259" key="5">
    <source>
        <dbReference type="PROSITE" id="PS50303"/>
    </source>
</evidence>
<dbReference type="RefSeq" id="XP_030043040.1">
    <property type="nucleotide sequence ID" value="XM_030187180.1"/>
</dbReference>
<dbReference type="Proteomes" id="UP000515156">
    <property type="component" value="Chromosome 14"/>
</dbReference>
<keyword evidence="6" id="KW-1185">Reference proteome</keyword>
<evidence type="ECO:0000313" key="7">
    <source>
        <dbReference type="RefSeq" id="XP_030043040.1"/>
    </source>
</evidence>
<dbReference type="InterPro" id="IPR016024">
    <property type="entry name" value="ARM-type_fold"/>
</dbReference>
<dbReference type="PANTHER" id="PTHR13102:SF0">
    <property type="entry name" value="NUCLEOLAR PROTEIN 9"/>
    <property type="match status" value="1"/>
</dbReference>
<dbReference type="AlphaFoldDB" id="A0A6P7WXP7"/>
<feature type="compositionally biased region" description="Basic and acidic residues" evidence="4">
    <location>
        <begin position="76"/>
        <end position="93"/>
    </location>
</feature>
<dbReference type="GO" id="GO:0000480">
    <property type="term" value="P:endonucleolytic cleavage in 5'-ETS of tricistronic rRNA transcript (SSU-rRNA, 5.8S rRNA, LSU-rRNA)"/>
    <property type="evidence" value="ECO:0007669"/>
    <property type="project" value="TreeGrafter"/>
</dbReference>
<name>A0A6P7WXP7_9AMPH</name>
<feature type="repeat" description="Pumilio" evidence="3">
    <location>
        <begin position="126"/>
        <end position="162"/>
    </location>
</feature>
<evidence type="ECO:0000256" key="3">
    <source>
        <dbReference type="PROSITE-ProRule" id="PRU00317"/>
    </source>
</evidence>
<dbReference type="InterPro" id="IPR033133">
    <property type="entry name" value="PUM-HD"/>
</dbReference>
<dbReference type="SUPFAM" id="SSF48371">
    <property type="entry name" value="ARM repeat"/>
    <property type="match status" value="1"/>
</dbReference>
<organism evidence="6 7">
    <name type="scientific">Microcaecilia unicolor</name>
    <dbReference type="NCBI Taxonomy" id="1415580"/>
    <lineage>
        <taxon>Eukaryota</taxon>
        <taxon>Metazoa</taxon>
        <taxon>Chordata</taxon>
        <taxon>Craniata</taxon>
        <taxon>Vertebrata</taxon>
        <taxon>Euteleostomi</taxon>
        <taxon>Amphibia</taxon>
        <taxon>Gymnophiona</taxon>
        <taxon>Siphonopidae</taxon>
        <taxon>Microcaecilia</taxon>
    </lineage>
</organism>
<gene>
    <name evidence="7" type="primary">NOP9</name>
</gene>
<keyword evidence="2" id="KW-0539">Nucleus</keyword>
<dbReference type="KEGG" id="muo:115457654"/>
<dbReference type="PROSITE" id="PS50302">
    <property type="entry name" value="PUM"/>
    <property type="match status" value="3"/>
</dbReference>
<dbReference type="GO" id="GO:0030688">
    <property type="term" value="C:preribosome, small subunit precursor"/>
    <property type="evidence" value="ECO:0007669"/>
    <property type="project" value="TreeGrafter"/>
</dbReference>
<dbReference type="GeneID" id="115457654"/>
<dbReference type="GO" id="GO:0000447">
    <property type="term" value="P:endonucleolytic cleavage in ITS1 to separate SSU-rRNA from 5.8S rRNA and LSU-rRNA from tricistronic rRNA transcript (SSU-rRNA, 5.8S rRNA, LSU-rRNA)"/>
    <property type="evidence" value="ECO:0007669"/>
    <property type="project" value="TreeGrafter"/>
</dbReference>
<dbReference type="PANTHER" id="PTHR13102">
    <property type="entry name" value="NUCLEOLAR PROTEIN 9"/>
    <property type="match status" value="1"/>
</dbReference>
<evidence type="ECO:0000256" key="2">
    <source>
        <dbReference type="ARBA" id="ARBA00023242"/>
    </source>
</evidence>
<evidence type="ECO:0000256" key="1">
    <source>
        <dbReference type="ARBA" id="ARBA00022737"/>
    </source>
</evidence>
<proteinExistence type="predicted"/>
<feature type="compositionally biased region" description="Basic and acidic residues" evidence="4">
    <location>
        <begin position="1"/>
        <end position="11"/>
    </location>
</feature>
<feature type="domain" description="PUM-HD" evidence="5">
    <location>
        <begin position="553"/>
        <end position="667"/>
    </location>
</feature>
<feature type="repeat" description="Pumilio" evidence="3">
    <location>
        <begin position="386"/>
        <end position="422"/>
    </location>
</feature>
<dbReference type="GO" id="GO:0000056">
    <property type="term" value="P:ribosomal small subunit export from nucleus"/>
    <property type="evidence" value="ECO:0007669"/>
    <property type="project" value="TreeGrafter"/>
</dbReference>
<accession>A0A6P7WXP7</accession>